<proteinExistence type="predicted"/>
<accession>A0A511ZL08</accession>
<feature type="domain" description="DUF4097" evidence="2">
    <location>
        <begin position="48"/>
        <end position="212"/>
    </location>
</feature>
<evidence type="ECO:0000313" key="3">
    <source>
        <dbReference type="EMBL" id="GEN88142.1"/>
    </source>
</evidence>
<dbReference type="InterPro" id="IPR025164">
    <property type="entry name" value="Toastrack_DUF4097"/>
</dbReference>
<dbReference type="AlphaFoldDB" id="A0A511ZL08"/>
<comment type="caution">
    <text evidence="3">The sequence shown here is derived from an EMBL/GenBank/DDBJ whole genome shotgun (WGS) entry which is preliminary data.</text>
</comment>
<reference evidence="3 4" key="1">
    <citation type="submission" date="2019-07" db="EMBL/GenBank/DDBJ databases">
        <title>Whole genome shotgun sequence of Oceanobacillus sojae NBRC 105379.</title>
        <authorList>
            <person name="Hosoyama A."/>
            <person name="Uohara A."/>
            <person name="Ohji S."/>
            <person name="Ichikawa N."/>
        </authorList>
    </citation>
    <scope>NUCLEOTIDE SEQUENCE [LARGE SCALE GENOMIC DNA]</scope>
    <source>
        <strain evidence="3 4">NBRC 105379</strain>
    </source>
</reference>
<keyword evidence="1" id="KW-0812">Transmembrane</keyword>
<evidence type="ECO:0000259" key="2">
    <source>
        <dbReference type="Pfam" id="PF13349"/>
    </source>
</evidence>
<keyword evidence="4" id="KW-1185">Reference proteome</keyword>
<sequence>MINGKRIIILAIFLLLIGIIGMVATFSSYKQSAFYEESESIPINANEINEIEVDAENTEIHLQAANSEEPRAEYTATGKKIKDQEILTSVDGDKLTIQIEETSFSFFDLDFLFRSKATLKIFVPEDTIDKIKVKTTNTKIAAVHLQVDELQLHTSNGRIEGEDIETSLFNLQSSNGKIELDNIQGDTNVRTSNGKITLENIIGEVKANTNNAKLTLDSIQGNVNVETTNGKVDLQNISGEITAKTNNAAVSIAAKGFDYPMNLETSNGKITIISNKKPENATFDLRTNNGTIRVFDSKDWDITYGNGETLIKAHTSNGGITIE</sequence>
<organism evidence="3 4">
    <name type="scientific">Oceanobacillus sojae</name>
    <dbReference type="NCBI Taxonomy" id="582851"/>
    <lineage>
        <taxon>Bacteria</taxon>
        <taxon>Bacillati</taxon>
        <taxon>Bacillota</taxon>
        <taxon>Bacilli</taxon>
        <taxon>Bacillales</taxon>
        <taxon>Bacillaceae</taxon>
        <taxon>Oceanobacillus</taxon>
    </lineage>
</organism>
<evidence type="ECO:0000313" key="4">
    <source>
        <dbReference type="Proteomes" id="UP000321558"/>
    </source>
</evidence>
<dbReference type="Proteomes" id="UP000321558">
    <property type="component" value="Unassembled WGS sequence"/>
</dbReference>
<feature type="transmembrane region" description="Helical" evidence="1">
    <location>
        <begin position="7"/>
        <end position="29"/>
    </location>
</feature>
<gene>
    <name evidence="3" type="ORF">OSO01_28810</name>
</gene>
<dbReference type="STRING" id="582851.GCA_900162665_03736"/>
<dbReference type="Pfam" id="PF13349">
    <property type="entry name" value="DUF4097"/>
    <property type="match status" value="1"/>
</dbReference>
<dbReference type="EMBL" id="BJYM01000012">
    <property type="protein sequence ID" value="GEN88142.1"/>
    <property type="molecule type" value="Genomic_DNA"/>
</dbReference>
<evidence type="ECO:0000256" key="1">
    <source>
        <dbReference type="SAM" id="Phobius"/>
    </source>
</evidence>
<keyword evidence="1" id="KW-0472">Membrane</keyword>
<protein>
    <recommendedName>
        <fullName evidence="2">DUF4097 domain-containing protein</fullName>
    </recommendedName>
</protein>
<dbReference type="PANTHER" id="PTHR34094:SF1">
    <property type="entry name" value="PROTEIN FAM185A"/>
    <property type="match status" value="1"/>
</dbReference>
<keyword evidence="1" id="KW-1133">Transmembrane helix</keyword>
<name>A0A511ZL08_9BACI</name>
<dbReference type="PANTHER" id="PTHR34094">
    <property type="match status" value="1"/>
</dbReference>
<dbReference type="RefSeq" id="WP_147211085.1">
    <property type="nucleotide sequence ID" value="NZ_BJYM01000012.1"/>
</dbReference>
<dbReference type="OrthoDB" id="2588856at2"/>